<gene>
    <name evidence="6" type="ORF">ISF6_0963</name>
</gene>
<evidence type="ECO:0000256" key="1">
    <source>
        <dbReference type="ARBA" id="ARBA00022553"/>
    </source>
</evidence>
<dbReference type="InterPro" id="IPR039420">
    <property type="entry name" value="WalR-like"/>
</dbReference>
<evidence type="ECO:0000256" key="2">
    <source>
        <dbReference type="ARBA" id="ARBA00023125"/>
    </source>
</evidence>
<evidence type="ECO:0000259" key="4">
    <source>
        <dbReference type="PROSITE" id="PS50043"/>
    </source>
</evidence>
<dbReference type="Gene3D" id="1.10.10.10">
    <property type="entry name" value="Winged helix-like DNA-binding domain superfamily/Winged helix DNA-binding domain"/>
    <property type="match status" value="1"/>
</dbReference>
<proteinExistence type="predicted"/>
<sequence>MTSAAAGPGRILVVDDHPLYREALVAALVAPGVWLSCESAAGLREAQRRIFGSAPYAVVLSDFKLPDGDGLELLGQVRAHSPGTACVLLSGSDTAQLGARARRMGLRGYLSKALEPHQIVAAVRTVLAGGSCFRDLDDGDSGPALTERQIEVLEHVGQGLSSKEIARELGVSASTVKDHLTLIFVRLGVGTRAEAVARAAALGLIRFDRG</sequence>
<dbReference type="InterPro" id="IPR011006">
    <property type="entry name" value="CheY-like_superfamily"/>
</dbReference>
<dbReference type="InterPro" id="IPR036388">
    <property type="entry name" value="WH-like_DNA-bd_sf"/>
</dbReference>
<keyword evidence="1 3" id="KW-0597">Phosphoprotein</keyword>
<dbReference type="SUPFAM" id="SSF46894">
    <property type="entry name" value="C-terminal effector domain of the bipartite response regulators"/>
    <property type="match status" value="1"/>
</dbReference>
<dbReference type="RefSeq" id="WP_054019417.1">
    <property type="nucleotide sequence ID" value="NZ_BBYR01000019.1"/>
</dbReference>
<dbReference type="PANTHER" id="PTHR43214:SF43">
    <property type="entry name" value="TWO-COMPONENT RESPONSE REGULATOR"/>
    <property type="match status" value="1"/>
</dbReference>
<dbReference type="InterPro" id="IPR016032">
    <property type="entry name" value="Sig_transdc_resp-reg_C-effctor"/>
</dbReference>
<dbReference type="SMART" id="SM00421">
    <property type="entry name" value="HTH_LUXR"/>
    <property type="match status" value="1"/>
</dbReference>
<dbReference type="PROSITE" id="PS50043">
    <property type="entry name" value="HTH_LUXR_2"/>
    <property type="match status" value="1"/>
</dbReference>
<keyword evidence="7" id="KW-1185">Reference proteome</keyword>
<dbReference type="STRING" id="1547922.ISF6_0963"/>
<evidence type="ECO:0000256" key="3">
    <source>
        <dbReference type="PROSITE-ProRule" id="PRU00169"/>
    </source>
</evidence>
<feature type="modified residue" description="4-aspartylphosphate" evidence="3">
    <location>
        <position position="62"/>
    </location>
</feature>
<evidence type="ECO:0000313" key="7">
    <source>
        <dbReference type="Proteomes" id="UP000037660"/>
    </source>
</evidence>
<dbReference type="PRINTS" id="PR00038">
    <property type="entry name" value="HTHLUXR"/>
</dbReference>
<accession>A0A0K8NY74</accession>
<reference evidence="6 7" key="2">
    <citation type="journal article" date="2016" name="Science">
        <title>A bacterium that degrades and assimilates poly(ethylene terephthalate).</title>
        <authorList>
            <person name="Yoshida S."/>
            <person name="Hiraga K."/>
            <person name="Takehana T."/>
            <person name="Taniguchi I."/>
            <person name="Yamaji H."/>
            <person name="Maeda Y."/>
            <person name="Toyohara K."/>
            <person name="Miyamoto K."/>
            <person name="Kimura Y."/>
            <person name="Oda K."/>
        </authorList>
    </citation>
    <scope>NUCLEOTIDE SEQUENCE [LARGE SCALE GENOMIC DNA]</scope>
    <source>
        <strain evidence="7">NBRC 110686 / TISTR 2288 / 201-F6</strain>
    </source>
</reference>
<dbReference type="CDD" id="cd17535">
    <property type="entry name" value="REC_NarL-like"/>
    <property type="match status" value="1"/>
</dbReference>
<protein>
    <submittedName>
        <fullName evidence="6">Two-component system, regulatory protein</fullName>
    </submittedName>
</protein>
<dbReference type="GO" id="GO:0006355">
    <property type="term" value="P:regulation of DNA-templated transcription"/>
    <property type="evidence" value="ECO:0007669"/>
    <property type="project" value="InterPro"/>
</dbReference>
<dbReference type="InterPro" id="IPR058245">
    <property type="entry name" value="NreC/VraR/RcsB-like_REC"/>
</dbReference>
<dbReference type="InterPro" id="IPR000792">
    <property type="entry name" value="Tscrpt_reg_LuxR_C"/>
</dbReference>
<dbReference type="EMBL" id="BBYR01000019">
    <property type="protein sequence ID" value="GAP35357.1"/>
    <property type="molecule type" value="Genomic_DNA"/>
</dbReference>
<dbReference type="SMART" id="SM00448">
    <property type="entry name" value="REC"/>
    <property type="match status" value="1"/>
</dbReference>
<organism evidence="6 7">
    <name type="scientific">Piscinibacter sakaiensis</name>
    <name type="common">Ideonella sakaiensis</name>
    <dbReference type="NCBI Taxonomy" id="1547922"/>
    <lineage>
        <taxon>Bacteria</taxon>
        <taxon>Pseudomonadati</taxon>
        <taxon>Pseudomonadota</taxon>
        <taxon>Betaproteobacteria</taxon>
        <taxon>Burkholderiales</taxon>
        <taxon>Sphaerotilaceae</taxon>
        <taxon>Piscinibacter</taxon>
    </lineage>
</organism>
<comment type="caution">
    <text evidence="6">The sequence shown here is derived from an EMBL/GenBank/DDBJ whole genome shotgun (WGS) entry which is preliminary data.</text>
</comment>
<feature type="domain" description="Response regulatory" evidence="5">
    <location>
        <begin position="10"/>
        <end position="127"/>
    </location>
</feature>
<dbReference type="Gene3D" id="3.40.50.2300">
    <property type="match status" value="1"/>
</dbReference>
<dbReference type="GO" id="GO:0000160">
    <property type="term" value="P:phosphorelay signal transduction system"/>
    <property type="evidence" value="ECO:0007669"/>
    <property type="project" value="InterPro"/>
</dbReference>
<dbReference type="PANTHER" id="PTHR43214">
    <property type="entry name" value="TWO-COMPONENT RESPONSE REGULATOR"/>
    <property type="match status" value="1"/>
</dbReference>
<dbReference type="AlphaFoldDB" id="A0A0K8NY74"/>
<keyword evidence="2" id="KW-0238">DNA-binding</keyword>
<dbReference type="Pfam" id="PF00196">
    <property type="entry name" value="GerE"/>
    <property type="match status" value="1"/>
</dbReference>
<dbReference type="InterPro" id="IPR001789">
    <property type="entry name" value="Sig_transdc_resp-reg_receiver"/>
</dbReference>
<reference evidence="7" key="1">
    <citation type="submission" date="2015-07" db="EMBL/GenBank/DDBJ databases">
        <title>Discovery of a poly(ethylene terephthalate assimilation.</title>
        <authorList>
            <person name="Yoshida S."/>
            <person name="Hiraga K."/>
            <person name="Takehana T."/>
            <person name="Taniguchi I."/>
            <person name="Yamaji H."/>
            <person name="Maeda Y."/>
            <person name="Toyohara K."/>
            <person name="Miyamoto K."/>
            <person name="Kimura Y."/>
            <person name="Oda K."/>
        </authorList>
    </citation>
    <scope>NUCLEOTIDE SEQUENCE [LARGE SCALE GENOMIC DNA]</scope>
    <source>
        <strain evidence="7">NBRC 110686 / TISTR 2288 / 201-F6</strain>
    </source>
</reference>
<dbReference type="Proteomes" id="UP000037660">
    <property type="component" value="Unassembled WGS sequence"/>
</dbReference>
<dbReference type="PROSITE" id="PS50110">
    <property type="entry name" value="RESPONSE_REGULATORY"/>
    <property type="match status" value="1"/>
</dbReference>
<dbReference type="Pfam" id="PF00072">
    <property type="entry name" value="Response_reg"/>
    <property type="match status" value="1"/>
</dbReference>
<dbReference type="GO" id="GO:0003677">
    <property type="term" value="F:DNA binding"/>
    <property type="evidence" value="ECO:0007669"/>
    <property type="project" value="UniProtKB-KW"/>
</dbReference>
<name>A0A0K8NY74_PISS1</name>
<dbReference type="SUPFAM" id="SSF52172">
    <property type="entry name" value="CheY-like"/>
    <property type="match status" value="1"/>
</dbReference>
<dbReference type="CDD" id="cd06170">
    <property type="entry name" value="LuxR_C_like"/>
    <property type="match status" value="1"/>
</dbReference>
<evidence type="ECO:0000313" key="6">
    <source>
        <dbReference type="EMBL" id="GAP35357.1"/>
    </source>
</evidence>
<feature type="domain" description="HTH luxR-type" evidence="4">
    <location>
        <begin position="138"/>
        <end position="203"/>
    </location>
</feature>
<evidence type="ECO:0000259" key="5">
    <source>
        <dbReference type="PROSITE" id="PS50110"/>
    </source>
</evidence>
<dbReference type="OrthoDB" id="3374006at2"/>